<keyword evidence="5" id="KW-0862">Zinc</keyword>
<dbReference type="InterPro" id="IPR052035">
    <property type="entry name" value="ZnF_BED_domain_contain"/>
</dbReference>
<dbReference type="Proteomes" id="UP001291623">
    <property type="component" value="Unassembled WGS sequence"/>
</dbReference>
<sequence length="789" mass="90341">MSENEGTQISTNTNKMISVEEALDIVLNVAQRLSPVTLPIHEALGNIFAEDVTAPDPLPPYPLSIKEMDGEQSNNNANATNKSHAAFSSPPPVPLLCGVDDLERDSEGFIELGVKEKNQSSKVTSKKLTSEAWKSFDKVVVKGVTRAKCKYCTSLLSYNCANGTSHLLKHSKKTCPGKHLRIGVSGQTQLKVKTEADGSTPLELKEKGKKKEKEKEFDQDFSMRELVGMVVIHEYPLSIVDHIGFKRFVRSLNTSFKMISRNTLKSYILKKYNEDKCSLKALLEHNEGRIAITTDMWTASNKNRGYMAVTSHFIDQQWILRNRTLRFCFVPYPHTKGVIAKILMDCLSQYSLENKISSVVVDNCTTNDAMMNVLLEKLESRYLMLGGEFLHMRCSAHILNLIVKDGLEVIDPAIEKVRDCILFWMSTPKRVENFKEACQLLNISKPKRVVLDVKTRWNSTYLMLNTALPFQDVFAKLKCMNKKLKLVIPSENDWMMAKLVCEKLEIFYKATRVFSGRNYPTSNLFFRKVCEIRLALRRWVESDVETIRMMAKNMIDKFDKYWHNINEMLAVASILDPRNKMDCVEYYFKRLYKDDADNEVAKVRENLDKLVVEYQMRSEGNKSQEPFSRNVGNRGISESCDNDEDEYAQAKRTKKRKTNVRGEVEHYLEDDPIPENDDFDVLNWWKRDQMYPTLQRIAKDILAIPVSSVASESAFSMGGRVISSHRSRLHSKTVEALMCLQNWTIEDIKGTLEGKHACSTVTEDFEEEEEVVDCIDMDVDDVETSDFED</sequence>
<protein>
    <recommendedName>
        <fullName evidence="12">BED-type domain-containing protein</fullName>
    </recommendedName>
</protein>
<evidence type="ECO:0000313" key="13">
    <source>
        <dbReference type="EMBL" id="KAK4339169.1"/>
    </source>
</evidence>
<accession>A0AAE1QTW5</accession>
<feature type="compositionally biased region" description="Polar residues" evidence="11">
    <location>
        <begin position="71"/>
        <end position="83"/>
    </location>
</feature>
<dbReference type="SMART" id="SM00614">
    <property type="entry name" value="ZnF_BED"/>
    <property type="match status" value="1"/>
</dbReference>
<evidence type="ECO:0000256" key="9">
    <source>
        <dbReference type="ARBA" id="ARBA00023242"/>
    </source>
</evidence>
<evidence type="ECO:0000256" key="1">
    <source>
        <dbReference type="ARBA" id="ARBA00004123"/>
    </source>
</evidence>
<name>A0AAE1QTW5_9SOLA</name>
<dbReference type="GO" id="GO:0005634">
    <property type="term" value="C:nucleus"/>
    <property type="evidence" value="ECO:0007669"/>
    <property type="project" value="UniProtKB-SubCell"/>
</dbReference>
<dbReference type="Pfam" id="PF14372">
    <property type="entry name" value="hAT-like_RNase-H"/>
    <property type="match status" value="1"/>
</dbReference>
<feature type="region of interest" description="Disordered" evidence="11">
    <location>
        <begin position="67"/>
        <end position="88"/>
    </location>
</feature>
<dbReference type="PROSITE" id="PS50808">
    <property type="entry name" value="ZF_BED"/>
    <property type="match status" value="1"/>
</dbReference>
<keyword evidence="3" id="KW-0479">Metal-binding</keyword>
<dbReference type="EMBL" id="JAVYJV010000023">
    <property type="protein sequence ID" value="KAK4339169.1"/>
    <property type="molecule type" value="Genomic_DNA"/>
</dbReference>
<dbReference type="Pfam" id="PF05699">
    <property type="entry name" value="Dimer_Tnp_hAT"/>
    <property type="match status" value="1"/>
</dbReference>
<comment type="caution">
    <text evidence="13">The sequence shown here is derived from an EMBL/GenBank/DDBJ whole genome shotgun (WGS) entry which is preliminary data.</text>
</comment>
<feature type="region of interest" description="Disordered" evidence="11">
    <location>
        <begin position="621"/>
        <end position="647"/>
    </location>
</feature>
<evidence type="ECO:0000313" key="14">
    <source>
        <dbReference type="Proteomes" id="UP001291623"/>
    </source>
</evidence>
<keyword evidence="14" id="KW-1185">Reference proteome</keyword>
<dbReference type="GO" id="GO:0032324">
    <property type="term" value="P:molybdopterin cofactor biosynthetic process"/>
    <property type="evidence" value="ECO:0007669"/>
    <property type="project" value="InterPro"/>
</dbReference>
<evidence type="ECO:0000259" key="12">
    <source>
        <dbReference type="PROSITE" id="PS50808"/>
    </source>
</evidence>
<dbReference type="InterPro" id="IPR025525">
    <property type="entry name" value="hAT-like_transposase_RNase-H"/>
</dbReference>
<keyword evidence="7" id="KW-0238">DNA-binding</keyword>
<dbReference type="GO" id="GO:0003677">
    <property type="term" value="F:DNA binding"/>
    <property type="evidence" value="ECO:0007669"/>
    <property type="project" value="UniProtKB-KW"/>
</dbReference>
<dbReference type="PANTHER" id="PTHR46481">
    <property type="entry name" value="ZINC FINGER BED DOMAIN-CONTAINING PROTEIN 4"/>
    <property type="match status" value="1"/>
</dbReference>
<evidence type="ECO:0000256" key="2">
    <source>
        <dbReference type="ARBA" id="ARBA00011738"/>
    </source>
</evidence>
<feature type="compositionally biased region" description="Polar residues" evidence="11">
    <location>
        <begin position="621"/>
        <end position="631"/>
    </location>
</feature>
<dbReference type="SUPFAM" id="SSF63882">
    <property type="entry name" value="MoeA N-terminal region -like"/>
    <property type="match status" value="1"/>
</dbReference>
<evidence type="ECO:0000256" key="7">
    <source>
        <dbReference type="ARBA" id="ARBA00023125"/>
    </source>
</evidence>
<dbReference type="SUPFAM" id="SSF53098">
    <property type="entry name" value="Ribonuclease H-like"/>
    <property type="match status" value="1"/>
</dbReference>
<dbReference type="PANTHER" id="PTHR46481:SF11">
    <property type="entry name" value="ZINC FINGER BED DOMAIN-CONTAINING PROTEIN RICESLEEPER 2-LIKE"/>
    <property type="match status" value="1"/>
</dbReference>
<dbReference type="GO" id="GO:0046983">
    <property type="term" value="F:protein dimerization activity"/>
    <property type="evidence" value="ECO:0007669"/>
    <property type="project" value="InterPro"/>
</dbReference>
<comment type="subcellular location">
    <subcellularLocation>
        <location evidence="1">Nucleus</location>
    </subcellularLocation>
</comment>
<gene>
    <name evidence="13" type="ORF">RND71_040631</name>
</gene>
<evidence type="ECO:0000256" key="8">
    <source>
        <dbReference type="ARBA" id="ARBA00023163"/>
    </source>
</evidence>
<evidence type="ECO:0000256" key="3">
    <source>
        <dbReference type="ARBA" id="ARBA00022723"/>
    </source>
</evidence>
<dbReference type="SUPFAM" id="SSF140996">
    <property type="entry name" value="Hermes dimerisation domain"/>
    <property type="match status" value="1"/>
</dbReference>
<dbReference type="InterPro" id="IPR003656">
    <property type="entry name" value="Znf_BED"/>
</dbReference>
<organism evidence="13 14">
    <name type="scientific">Anisodus tanguticus</name>
    <dbReference type="NCBI Taxonomy" id="243964"/>
    <lineage>
        <taxon>Eukaryota</taxon>
        <taxon>Viridiplantae</taxon>
        <taxon>Streptophyta</taxon>
        <taxon>Embryophyta</taxon>
        <taxon>Tracheophyta</taxon>
        <taxon>Spermatophyta</taxon>
        <taxon>Magnoliopsida</taxon>
        <taxon>eudicotyledons</taxon>
        <taxon>Gunneridae</taxon>
        <taxon>Pentapetalae</taxon>
        <taxon>asterids</taxon>
        <taxon>lamiids</taxon>
        <taxon>Solanales</taxon>
        <taxon>Solanaceae</taxon>
        <taxon>Solanoideae</taxon>
        <taxon>Hyoscyameae</taxon>
        <taxon>Anisodus</taxon>
    </lineage>
</organism>
<dbReference type="InterPro" id="IPR036135">
    <property type="entry name" value="MoeA_linker/N_sf"/>
</dbReference>
<reference evidence="13" key="1">
    <citation type="submission" date="2023-12" db="EMBL/GenBank/DDBJ databases">
        <title>Genome assembly of Anisodus tanguticus.</title>
        <authorList>
            <person name="Wang Y.-J."/>
        </authorList>
    </citation>
    <scope>NUCLEOTIDE SEQUENCE</scope>
    <source>
        <strain evidence="13">KB-2021</strain>
        <tissue evidence="13">Leaf</tissue>
    </source>
</reference>
<evidence type="ECO:0000256" key="6">
    <source>
        <dbReference type="ARBA" id="ARBA00023015"/>
    </source>
</evidence>
<comment type="subunit">
    <text evidence="2">Homodimer.</text>
</comment>
<keyword evidence="8" id="KW-0804">Transcription</keyword>
<evidence type="ECO:0000256" key="11">
    <source>
        <dbReference type="SAM" id="MobiDB-lite"/>
    </source>
</evidence>
<evidence type="ECO:0000256" key="4">
    <source>
        <dbReference type="ARBA" id="ARBA00022771"/>
    </source>
</evidence>
<dbReference type="GO" id="GO:0008270">
    <property type="term" value="F:zinc ion binding"/>
    <property type="evidence" value="ECO:0007669"/>
    <property type="project" value="UniProtKB-KW"/>
</dbReference>
<dbReference type="AlphaFoldDB" id="A0AAE1QTW5"/>
<dbReference type="InterPro" id="IPR008906">
    <property type="entry name" value="HATC_C_dom"/>
</dbReference>
<dbReference type="InterPro" id="IPR012337">
    <property type="entry name" value="RNaseH-like_sf"/>
</dbReference>
<keyword evidence="4 10" id="KW-0863">Zinc-finger</keyword>
<feature type="domain" description="BED-type" evidence="12">
    <location>
        <begin position="127"/>
        <end position="182"/>
    </location>
</feature>
<keyword evidence="9" id="KW-0539">Nucleus</keyword>
<proteinExistence type="predicted"/>
<evidence type="ECO:0000256" key="5">
    <source>
        <dbReference type="ARBA" id="ARBA00022833"/>
    </source>
</evidence>
<evidence type="ECO:0000256" key="10">
    <source>
        <dbReference type="PROSITE-ProRule" id="PRU00027"/>
    </source>
</evidence>
<keyword evidence="6" id="KW-0805">Transcription regulation</keyword>